<dbReference type="AlphaFoldDB" id="K0NM93"/>
<reference evidence="1 2" key="1">
    <citation type="journal article" date="2013" name="Environ. Microbiol.">
        <title>Complete genome, catabolic sub-proteomes and key-metabolites of Desulfobacula toluolica Tol2, a marine, aromatic compound-degrading, sulfate-reducing bacterium.</title>
        <authorList>
            <person name="Wohlbrand L."/>
            <person name="Jacob J.H."/>
            <person name="Kube M."/>
            <person name="Mussmann M."/>
            <person name="Jarling R."/>
            <person name="Beck A."/>
            <person name="Amann R."/>
            <person name="Wilkes H."/>
            <person name="Reinhardt R."/>
            <person name="Rabus R."/>
        </authorList>
    </citation>
    <scope>NUCLEOTIDE SEQUENCE [LARGE SCALE GENOMIC DNA]</scope>
    <source>
        <strain evidence="2">DSM 7467 / Tol2</strain>
    </source>
</reference>
<name>K0NM93_DESTT</name>
<dbReference type="KEGG" id="dto:TOL2_C16750"/>
<dbReference type="HOGENOM" id="CLU_697749_0_0_7"/>
<accession>K0NM93</accession>
<dbReference type="EMBL" id="FO203503">
    <property type="protein sequence ID" value="CCK79837.1"/>
    <property type="molecule type" value="Genomic_DNA"/>
</dbReference>
<organism evidence="1 2">
    <name type="scientific">Desulfobacula toluolica (strain DSM 7467 / Tol2)</name>
    <dbReference type="NCBI Taxonomy" id="651182"/>
    <lineage>
        <taxon>Bacteria</taxon>
        <taxon>Pseudomonadati</taxon>
        <taxon>Thermodesulfobacteriota</taxon>
        <taxon>Desulfobacteria</taxon>
        <taxon>Desulfobacterales</taxon>
        <taxon>Desulfobacteraceae</taxon>
        <taxon>Desulfobacula</taxon>
    </lineage>
</organism>
<dbReference type="Proteomes" id="UP000007347">
    <property type="component" value="Chromosome"/>
</dbReference>
<proteinExistence type="predicted"/>
<evidence type="ECO:0000313" key="1">
    <source>
        <dbReference type="EMBL" id="CCK79837.1"/>
    </source>
</evidence>
<dbReference type="STRING" id="651182.TOL2_C16750"/>
<gene>
    <name evidence="1" type="ordered locus">TOL2_C16750</name>
</gene>
<sequence>MDDLDFQDQLNTLDNFELRRAVERLREGLFDPLGVRLLTTGEAQLTTAFDKGVKAIDSDKFSHLCVCGAYGQGKSHSLNYIKQRALDQNFVVSYVNLDPRQVPFHDFKSVYRALMGAMEFPEPEKSFVSVWKTRVAQWLALPENSKKTLSDLIPQEIPHRFRAILAAMARKNMSLSSKKRKFKKHARFKPREFSWILKNALMGKNIPAWRLRSVFYYREVSFYKEHSLVCSEQEHYLAMVQGMANLFQKIGFKGWVVLFDEGESIVQTRITCRSKSYAFLDEIFYPESTALGLYPVFAFTPEFFTHIANEDYDQVKIKKNAGNEISLSPEVPYFKQNYGRAWEKINIHTLQDLSPKEWETLIHKLILVHAGAYGWKPPVALMQSQMNRELSGLKGIEARLKLKILVNHLDFEQQSQVMAVA</sequence>
<dbReference type="OrthoDB" id="9772976at2"/>
<dbReference type="InterPro" id="IPR021228">
    <property type="entry name" value="BrxD"/>
</dbReference>
<protein>
    <submittedName>
        <fullName evidence="1">Conserved uncharacterized protein</fullName>
    </submittedName>
</protein>
<keyword evidence="2" id="KW-1185">Reference proteome</keyword>
<evidence type="ECO:0000313" key="2">
    <source>
        <dbReference type="Proteomes" id="UP000007347"/>
    </source>
</evidence>
<dbReference type="RefSeq" id="WP_014957181.1">
    <property type="nucleotide sequence ID" value="NC_018645.1"/>
</dbReference>
<dbReference type="Pfam" id="PF10923">
    <property type="entry name" value="BrxC_BrxD"/>
    <property type="match status" value="2"/>
</dbReference>